<proteinExistence type="predicted"/>
<dbReference type="NCBIfam" id="TIGR04183">
    <property type="entry name" value="Por_Secre_tail"/>
    <property type="match status" value="1"/>
</dbReference>
<name>A0ABW6BV11_9BACT</name>
<dbReference type="Proteomes" id="UP001597641">
    <property type="component" value="Unassembled WGS sequence"/>
</dbReference>
<dbReference type="EMBL" id="JBHUOX010000011">
    <property type="protein sequence ID" value="MFD3001665.1"/>
    <property type="molecule type" value="Genomic_DNA"/>
</dbReference>
<sequence length="976" mass="103452">MKTFYISNPSLLRAKSATVALQRICCRIQKGTILLVLGMLLLSLNGFGQTIHSIKSGDWNDQSTWVVPSNGNSSTAANRIPNANDIVTIKQGHTVTVNTQESTCHTLTIEAGKTGNSPTGGRIYVGSTGAGKLTLIDLKFEIANGTPKQRAALQLGASGHLAVSGAISKISSVGQNQDVTSLDHSKILYNISSTSTIEYNGTNQSIFNFYAIAGNTDTESEASNRYGNLILSKPANSTGPVTKTPTTKVDGTTGLAIRGDLTVSSGVTFDALALNHTILKNLLNAGTIEARTSTINISENFTNNISTVTGIFNKGTGSVNYNGANQNAAGVAYHNLQFSGSGTKTATGGLSVASNLDIIPGITFNAGSGTHTIAANLTNTGTINAGTSTIKVGGLFSNPTGATFNKDTGTIEYNGNAQSITPLYYYNLVLTRSSGTTDAIKTAGGAIFVSNQFTLNTGASFAHNGSTFFYDGLVNQNITPVTYNNLTLAGSGTKSAIAALTLAGSLQTVPGVTFGATGNYTHTIALDVLNNGTINSAAITSANTLKVGRDVTNNGFFYAKDVEHTVSRNWTNDGTFEAGSSTILLNGTSKTITSTGTGAFNNLTVSNGTSSMTTDLTVNGALRVENTILETGAKTMILGPSANLLSAETATAHIRGNLQTTRNLAEGGTELFGRIGMRITNSSSSINNFTVKRVTGTAFENSSVQRHYNVTSPNAQATDKFTASVELAFPDFNLTEPVETAYEVYRKNLNSTYELLPKTETADSYYNYKLADAERKYGVYTLVNRNTPLPVELTWFKAQRQAQGVLLTWETASEKENKGFEVQTSTDGKNFSKIAFVESKVVNSSVTQRYSYTDKSATSVGIRYYRLAQVDLDGTTTFSNLKAVDMLTKVVAAAAYPNPFAEGQEVSVRLPQGGEKRLINVVLINMLGQVVDAQQVQMQDGETELSVSTAKANAKAVYLLNVIDNGTMHTFKLIKK</sequence>
<reference evidence="2" key="1">
    <citation type="journal article" date="2019" name="Int. J. Syst. Evol. Microbiol.">
        <title>The Global Catalogue of Microorganisms (GCM) 10K type strain sequencing project: providing services to taxonomists for standard genome sequencing and annotation.</title>
        <authorList>
            <consortium name="The Broad Institute Genomics Platform"/>
            <consortium name="The Broad Institute Genome Sequencing Center for Infectious Disease"/>
            <person name="Wu L."/>
            <person name="Ma J."/>
        </authorList>
    </citation>
    <scope>NUCLEOTIDE SEQUENCE [LARGE SCALE GENOMIC DNA]</scope>
    <source>
        <strain evidence="2">KCTC 23984</strain>
    </source>
</reference>
<accession>A0ABW6BV11</accession>
<evidence type="ECO:0000313" key="1">
    <source>
        <dbReference type="EMBL" id="MFD3001665.1"/>
    </source>
</evidence>
<dbReference type="InterPro" id="IPR013783">
    <property type="entry name" value="Ig-like_fold"/>
</dbReference>
<organism evidence="1 2">
    <name type="scientific">Pontibacter toksunensis</name>
    <dbReference type="NCBI Taxonomy" id="1332631"/>
    <lineage>
        <taxon>Bacteria</taxon>
        <taxon>Pseudomonadati</taxon>
        <taxon>Bacteroidota</taxon>
        <taxon>Cytophagia</taxon>
        <taxon>Cytophagales</taxon>
        <taxon>Hymenobacteraceae</taxon>
        <taxon>Pontibacter</taxon>
    </lineage>
</organism>
<gene>
    <name evidence="1" type="ORF">ACFS7Z_14935</name>
</gene>
<comment type="caution">
    <text evidence="1">The sequence shown here is derived from an EMBL/GenBank/DDBJ whole genome shotgun (WGS) entry which is preliminary data.</text>
</comment>
<evidence type="ECO:0000313" key="2">
    <source>
        <dbReference type="Proteomes" id="UP001597641"/>
    </source>
</evidence>
<dbReference type="Gene3D" id="2.60.40.10">
    <property type="entry name" value="Immunoglobulins"/>
    <property type="match status" value="1"/>
</dbReference>
<keyword evidence="2" id="KW-1185">Reference proteome</keyword>
<protein>
    <submittedName>
        <fullName evidence="1">T9SS type A sorting domain-containing protein</fullName>
    </submittedName>
</protein>
<dbReference type="InterPro" id="IPR026444">
    <property type="entry name" value="Secre_tail"/>
</dbReference>
<dbReference type="RefSeq" id="WP_377485992.1">
    <property type="nucleotide sequence ID" value="NZ_JBHUOX010000011.1"/>
</dbReference>